<keyword evidence="2" id="KW-0012">Acyltransferase</keyword>
<keyword evidence="5" id="KW-1185">Reference proteome</keyword>
<protein>
    <submittedName>
        <fullName evidence="4">GNAT family N-acetyltransferase</fullName>
    </submittedName>
</protein>
<gene>
    <name evidence="4" type="ORF">DX912_00875</name>
</gene>
<dbReference type="CDD" id="cd04301">
    <property type="entry name" value="NAT_SF"/>
    <property type="match status" value="1"/>
</dbReference>
<reference evidence="4 5" key="1">
    <citation type="submission" date="2018-08" db="EMBL/GenBank/DDBJ databases">
        <title>Lysobacter soli KCTC 22011, whole genome shotgun sequence.</title>
        <authorList>
            <person name="Zhang X."/>
            <person name="Feng G."/>
            <person name="Zhu H."/>
        </authorList>
    </citation>
    <scope>NUCLEOTIDE SEQUENCE [LARGE SCALE GENOMIC DNA]</scope>
    <source>
        <strain evidence="4 5">KCTC 22011</strain>
    </source>
</reference>
<dbReference type="Pfam" id="PF13673">
    <property type="entry name" value="Acetyltransf_10"/>
    <property type="match status" value="1"/>
</dbReference>
<dbReference type="GO" id="GO:0016747">
    <property type="term" value="F:acyltransferase activity, transferring groups other than amino-acyl groups"/>
    <property type="evidence" value="ECO:0007669"/>
    <property type="project" value="InterPro"/>
</dbReference>
<evidence type="ECO:0000313" key="4">
    <source>
        <dbReference type="EMBL" id="RDY69358.1"/>
    </source>
</evidence>
<sequence>MSRPDAVFTVQAVAFEQAAAELRAVRDVVFVQEQGVPVEIERDALDPLSRHVIARDAQGRAIGTGRLTPDRRIGRMAVIPEWRNRRVGEALLKALLVEARTLGWNEITLHAQVAALAFYARQGFLPYGDRFVEAGLDHQSMRLVLGGVNPVLRRDAGLAALLGVIEGARRQLLVYSRDLDPGLLDTAEAMAALRRFAVGGGEVRVLLHDPDAPRRALAPLIGLSQRLPSAFTFRAIEEPVDRDYASAYVANDGGGWYFRTLGHRFDGETRLDDEARARQLRAHFTPVWERARPCTEYRALGI</sequence>
<dbReference type="PROSITE" id="PS51186">
    <property type="entry name" value="GNAT"/>
    <property type="match status" value="1"/>
</dbReference>
<dbReference type="Gene3D" id="3.40.630.30">
    <property type="match status" value="1"/>
</dbReference>
<keyword evidence="1 4" id="KW-0808">Transferase</keyword>
<dbReference type="Proteomes" id="UP000256829">
    <property type="component" value="Unassembled WGS sequence"/>
</dbReference>
<dbReference type="InterPro" id="IPR016181">
    <property type="entry name" value="Acyl_CoA_acyltransferase"/>
</dbReference>
<evidence type="ECO:0000313" key="5">
    <source>
        <dbReference type="Proteomes" id="UP000256829"/>
    </source>
</evidence>
<evidence type="ECO:0000256" key="1">
    <source>
        <dbReference type="ARBA" id="ARBA00022679"/>
    </source>
</evidence>
<proteinExistence type="predicted"/>
<dbReference type="SUPFAM" id="SSF55729">
    <property type="entry name" value="Acyl-CoA N-acyltransferases (Nat)"/>
    <property type="match status" value="1"/>
</dbReference>
<dbReference type="InterPro" id="IPR050832">
    <property type="entry name" value="Bact_Acetyltransf"/>
</dbReference>
<accession>A0A3D8VKK8</accession>
<dbReference type="RefSeq" id="WP_115840577.1">
    <property type="nucleotide sequence ID" value="NZ_CP183976.1"/>
</dbReference>
<dbReference type="InterPro" id="IPR057691">
    <property type="entry name" value="DUF7931"/>
</dbReference>
<feature type="domain" description="N-acetyltransferase" evidence="3">
    <location>
        <begin position="9"/>
        <end position="146"/>
    </location>
</feature>
<dbReference type="PANTHER" id="PTHR43877:SF1">
    <property type="entry name" value="ACETYLTRANSFERASE"/>
    <property type="match status" value="1"/>
</dbReference>
<dbReference type="InterPro" id="IPR000182">
    <property type="entry name" value="GNAT_dom"/>
</dbReference>
<dbReference type="PANTHER" id="PTHR43877">
    <property type="entry name" value="AMINOALKYLPHOSPHONATE N-ACETYLTRANSFERASE-RELATED-RELATED"/>
    <property type="match status" value="1"/>
</dbReference>
<dbReference type="EMBL" id="QTJR01000001">
    <property type="protein sequence ID" value="RDY69358.1"/>
    <property type="molecule type" value="Genomic_DNA"/>
</dbReference>
<name>A0A3D8VKK8_9GAMM</name>
<evidence type="ECO:0000259" key="3">
    <source>
        <dbReference type="PROSITE" id="PS51186"/>
    </source>
</evidence>
<comment type="caution">
    <text evidence="4">The sequence shown here is derived from an EMBL/GenBank/DDBJ whole genome shotgun (WGS) entry which is preliminary data.</text>
</comment>
<dbReference type="Pfam" id="PF25559">
    <property type="entry name" value="DUF7931"/>
    <property type="match status" value="1"/>
</dbReference>
<evidence type="ECO:0000256" key="2">
    <source>
        <dbReference type="ARBA" id="ARBA00023315"/>
    </source>
</evidence>
<dbReference type="AlphaFoldDB" id="A0A3D8VKK8"/>
<organism evidence="4 5">
    <name type="scientific">Lysobacter soli</name>
    <dbReference type="NCBI Taxonomy" id="453783"/>
    <lineage>
        <taxon>Bacteria</taxon>
        <taxon>Pseudomonadati</taxon>
        <taxon>Pseudomonadota</taxon>
        <taxon>Gammaproteobacteria</taxon>
        <taxon>Lysobacterales</taxon>
        <taxon>Lysobacteraceae</taxon>
        <taxon>Lysobacter</taxon>
    </lineage>
</organism>